<keyword evidence="9" id="KW-0067">ATP-binding</keyword>
<dbReference type="AlphaFoldDB" id="A0A2S7FF57"/>
<comment type="subcellular location">
    <subcellularLocation>
        <location evidence="2">Membrane</location>
        <topology evidence="2">Multi-pass membrane protein</topology>
    </subcellularLocation>
</comment>
<dbReference type="Gene3D" id="1.20.120.620">
    <property type="entry name" value="Backbone structure of the membrane domain of e. Coli histidine kinase receptor kdpd"/>
    <property type="match status" value="1"/>
</dbReference>
<evidence type="ECO:0000256" key="2">
    <source>
        <dbReference type="ARBA" id="ARBA00004141"/>
    </source>
</evidence>
<keyword evidence="4" id="KW-0597">Phosphoprotein</keyword>
<gene>
    <name evidence="15" type="ORF">AWN73_07220</name>
</gene>
<evidence type="ECO:0000256" key="11">
    <source>
        <dbReference type="ARBA" id="ARBA00023012"/>
    </source>
</evidence>
<sequence>MNKSSIDYSIKLILVVLLSTIISMIMRKLGIEKDSIMMVFLVGVLLVTVITKGYFYGAVASILSVLIFNYIFTVPVHTFEIYSTSDITLLLFFFISSIISSSLTSRIQKQAEIAEKNECTARLLCEITDNFSNITGKKNIVIQGISYIYNHTGCKSKVTLSDTNETFYKDESINESKCDMNKLNLDIHGINKKLGEIEIFFSEDNLSLENELLIKMVATQIGISLDRELIYYERENIRIEMERERLRSNLIRGISHDLRTPLTAIVGASGVVIDNINKLPQETIKDLVKDINEEALWLNNLVENILNMTRIGEGKLVIKKQDEVVDDIVDESLRHISGLLSNRDVQVSLPREVISIPVDGKLIVQVLINLLDNAVKYTDEKCTIYLRVFQKDDFIVFEIADNGEGINESIIDKIFDSFVSYSGKIVDGKRGMGLGLAICKAIINAHGGEITAGKSPEGGALFSFTLPL</sequence>
<accession>A0A2S7FF57</accession>
<evidence type="ECO:0000256" key="7">
    <source>
        <dbReference type="ARBA" id="ARBA00022741"/>
    </source>
</evidence>
<evidence type="ECO:0000256" key="4">
    <source>
        <dbReference type="ARBA" id="ARBA00022553"/>
    </source>
</evidence>
<keyword evidence="11" id="KW-0902">Two-component regulatory system</keyword>
<evidence type="ECO:0000256" key="10">
    <source>
        <dbReference type="ARBA" id="ARBA00022989"/>
    </source>
</evidence>
<dbReference type="InterPro" id="IPR003594">
    <property type="entry name" value="HATPase_dom"/>
</dbReference>
<dbReference type="Gene3D" id="1.10.287.130">
    <property type="match status" value="1"/>
</dbReference>
<evidence type="ECO:0000256" key="13">
    <source>
        <dbReference type="SAM" id="Phobius"/>
    </source>
</evidence>
<keyword evidence="6 13" id="KW-0812">Transmembrane</keyword>
<proteinExistence type="predicted"/>
<dbReference type="InterPro" id="IPR036097">
    <property type="entry name" value="HisK_dim/P_sf"/>
</dbReference>
<dbReference type="EMBL" id="LRDH01000013">
    <property type="protein sequence ID" value="PPV17539.1"/>
    <property type="molecule type" value="Genomic_DNA"/>
</dbReference>
<dbReference type="Gene3D" id="3.30.565.10">
    <property type="entry name" value="Histidine kinase-like ATPase, C-terminal domain"/>
    <property type="match status" value="1"/>
</dbReference>
<keyword evidence="10 13" id="KW-1133">Transmembrane helix</keyword>
<keyword evidence="8 15" id="KW-0418">Kinase</keyword>
<evidence type="ECO:0000259" key="14">
    <source>
        <dbReference type="PROSITE" id="PS50109"/>
    </source>
</evidence>
<dbReference type="Pfam" id="PF00512">
    <property type="entry name" value="HisKA"/>
    <property type="match status" value="1"/>
</dbReference>
<dbReference type="InterPro" id="IPR036890">
    <property type="entry name" value="HATPase_C_sf"/>
</dbReference>
<dbReference type="RefSeq" id="WP_027636366.1">
    <property type="nucleotide sequence ID" value="NZ_CANCWB010000003.1"/>
</dbReference>
<dbReference type="Pfam" id="PF02518">
    <property type="entry name" value="HATPase_c"/>
    <property type="match status" value="1"/>
</dbReference>
<dbReference type="PANTHER" id="PTHR45569:SF1">
    <property type="entry name" value="SENSOR PROTEIN KDPD"/>
    <property type="match status" value="1"/>
</dbReference>
<dbReference type="InterPro" id="IPR003661">
    <property type="entry name" value="HisK_dim/P_dom"/>
</dbReference>
<feature type="domain" description="Histidine kinase" evidence="14">
    <location>
        <begin position="253"/>
        <end position="468"/>
    </location>
</feature>
<dbReference type="PANTHER" id="PTHR45569">
    <property type="entry name" value="SENSOR PROTEIN KDPD"/>
    <property type="match status" value="1"/>
</dbReference>
<dbReference type="CDD" id="cd00075">
    <property type="entry name" value="HATPase"/>
    <property type="match status" value="1"/>
</dbReference>
<dbReference type="PRINTS" id="PR00344">
    <property type="entry name" value="BCTRLSENSOR"/>
</dbReference>
<dbReference type="SUPFAM" id="SSF55874">
    <property type="entry name" value="ATPase domain of HSP90 chaperone/DNA topoisomerase II/histidine kinase"/>
    <property type="match status" value="1"/>
</dbReference>
<dbReference type="CDD" id="cd00082">
    <property type="entry name" value="HisKA"/>
    <property type="match status" value="1"/>
</dbReference>
<dbReference type="SUPFAM" id="SSF47384">
    <property type="entry name" value="Homodimeric domain of signal transducing histidine kinase"/>
    <property type="match status" value="1"/>
</dbReference>
<dbReference type="SMART" id="SM00387">
    <property type="entry name" value="HATPase_c"/>
    <property type="match status" value="1"/>
</dbReference>
<keyword evidence="5" id="KW-0808">Transferase</keyword>
<dbReference type="EC" id="2.7.13.3" evidence="3"/>
<evidence type="ECO:0000256" key="9">
    <source>
        <dbReference type="ARBA" id="ARBA00022840"/>
    </source>
</evidence>
<dbReference type="Pfam" id="PF13493">
    <property type="entry name" value="DUF4118"/>
    <property type="match status" value="1"/>
</dbReference>
<dbReference type="InterPro" id="IPR052023">
    <property type="entry name" value="Histidine_kinase_KdpD"/>
</dbReference>
<evidence type="ECO:0000256" key="12">
    <source>
        <dbReference type="ARBA" id="ARBA00023136"/>
    </source>
</evidence>
<protein>
    <recommendedName>
        <fullName evidence="3">histidine kinase</fullName>
        <ecNumber evidence="3">2.7.13.3</ecNumber>
    </recommendedName>
</protein>
<dbReference type="InterPro" id="IPR025201">
    <property type="entry name" value="KdpD_TM"/>
</dbReference>
<evidence type="ECO:0000313" key="16">
    <source>
        <dbReference type="Proteomes" id="UP000238081"/>
    </source>
</evidence>
<reference evidence="15 16" key="1">
    <citation type="submission" date="2016-01" db="EMBL/GenBank/DDBJ databases">
        <title>Characterization of the Clostridium difficile lineages that are prevalent in Hong Kong and China.</title>
        <authorList>
            <person name="Kwok J.S.-L."/>
            <person name="Lam W.-Y."/>
            <person name="Ip M."/>
            <person name="Chan T.-F."/>
            <person name="Hawkey P.M."/>
            <person name="Tsui S.K.-W."/>
        </authorList>
    </citation>
    <scope>NUCLEOTIDE SEQUENCE [LARGE SCALE GENOMIC DNA]</scope>
    <source>
        <strain evidence="15 16">300064</strain>
    </source>
</reference>
<feature type="transmembrane region" description="Helical" evidence="13">
    <location>
        <begin position="38"/>
        <end position="67"/>
    </location>
</feature>
<keyword evidence="12 13" id="KW-0472">Membrane</keyword>
<dbReference type="GO" id="GO:0005886">
    <property type="term" value="C:plasma membrane"/>
    <property type="evidence" value="ECO:0007669"/>
    <property type="project" value="TreeGrafter"/>
</dbReference>
<evidence type="ECO:0000313" key="15">
    <source>
        <dbReference type="EMBL" id="PPV17539.1"/>
    </source>
</evidence>
<dbReference type="SMART" id="SM00388">
    <property type="entry name" value="HisKA"/>
    <property type="match status" value="1"/>
</dbReference>
<dbReference type="PROSITE" id="PS50109">
    <property type="entry name" value="HIS_KIN"/>
    <property type="match status" value="1"/>
</dbReference>
<dbReference type="InterPro" id="IPR005467">
    <property type="entry name" value="His_kinase_dom"/>
</dbReference>
<comment type="catalytic activity">
    <reaction evidence="1">
        <text>ATP + protein L-histidine = ADP + protein N-phospho-L-histidine.</text>
        <dbReference type="EC" id="2.7.13.3"/>
    </reaction>
</comment>
<comment type="caution">
    <text evidence="15">The sequence shown here is derived from an EMBL/GenBank/DDBJ whole genome shotgun (WGS) entry which is preliminary data.</text>
</comment>
<evidence type="ECO:0000256" key="8">
    <source>
        <dbReference type="ARBA" id="ARBA00022777"/>
    </source>
</evidence>
<organism evidence="15 16">
    <name type="scientific">Clostridium butyricum</name>
    <dbReference type="NCBI Taxonomy" id="1492"/>
    <lineage>
        <taxon>Bacteria</taxon>
        <taxon>Bacillati</taxon>
        <taxon>Bacillota</taxon>
        <taxon>Clostridia</taxon>
        <taxon>Eubacteriales</taxon>
        <taxon>Clostridiaceae</taxon>
        <taxon>Clostridium</taxon>
    </lineage>
</organism>
<dbReference type="InterPro" id="IPR038318">
    <property type="entry name" value="KdpD_sf"/>
</dbReference>
<evidence type="ECO:0000256" key="6">
    <source>
        <dbReference type="ARBA" id="ARBA00022692"/>
    </source>
</evidence>
<evidence type="ECO:0000256" key="3">
    <source>
        <dbReference type="ARBA" id="ARBA00012438"/>
    </source>
</evidence>
<evidence type="ECO:0000256" key="1">
    <source>
        <dbReference type="ARBA" id="ARBA00000085"/>
    </source>
</evidence>
<feature type="transmembrane region" description="Helical" evidence="13">
    <location>
        <begin position="6"/>
        <end position="26"/>
    </location>
</feature>
<dbReference type="GO" id="GO:0000155">
    <property type="term" value="F:phosphorelay sensor kinase activity"/>
    <property type="evidence" value="ECO:0007669"/>
    <property type="project" value="InterPro"/>
</dbReference>
<evidence type="ECO:0000256" key="5">
    <source>
        <dbReference type="ARBA" id="ARBA00022679"/>
    </source>
</evidence>
<dbReference type="GO" id="GO:0005524">
    <property type="term" value="F:ATP binding"/>
    <property type="evidence" value="ECO:0007669"/>
    <property type="project" value="UniProtKB-KW"/>
</dbReference>
<dbReference type="Proteomes" id="UP000238081">
    <property type="component" value="Unassembled WGS sequence"/>
</dbReference>
<name>A0A2S7FF57_CLOBU</name>
<keyword evidence="7" id="KW-0547">Nucleotide-binding</keyword>
<dbReference type="InterPro" id="IPR004358">
    <property type="entry name" value="Sig_transdc_His_kin-like_C"/>
</dbReference>